<dbReference type="InterPro" id="IPR014284">
    <property type="entry name" value="RNA_pol_sigma-70_dom"/>
</dbReference>
<dbReference type="InterPro" id="IPR013324">
    <property type="entry name" value="RNA_pol_sigma_r3/r4-like"/>
</dbReference>
<dbReference type="Proteomes" id="UP000183900">
    <property type="component" value="Unassembled WGS sequence"/>
</dbReference>
<evidence type="ECO:0000256" key="1">
    <source>
        <dbReference type="SAM" id="MobiDB-lite"/>
    </source>
</evidence>
<reference evidence="3" key="1">
    <citation type="submission" date="2015-08" db="EMBL/GenBank/DDBJ databases">
        <authorList>
            <person name="Varghese N."/>
        </authorList>
    </citation>
    <scope>NUCLEOTIDE SEQUENCE [LARGE SCALE GENOMIC DNA]</scope>
    <source>
        <strain evidence="3">DSM 23407</strain>
    </source>
</reference>
<name>A0A0K6IDD9_9HYPH</name>
<dbReference type="NCBIfam" id="TIGR02937">
    <property type="entry name" value="sigma70-ECF"/>
    <property type="match status" value="1"/>
</dbReference>
<proteinExistence type="predicted"/>
<organism evidence="2 3">
    <name type="scientific">Pannonibacter indicus</name>
    <dbReference type="NCBI Taxonomy" id="466044"/>
    <lineage>
        <taxon>Bacteria</taxon>
        <taxon>Pseudomonadati</taxon>
        <taxon>Pseudomonadota</taxon>
        <taxon>Alphaproteobacteria</taxon>
        <taxon>Hyphomicrobiales</taxon>
        <taxon>Stappiaceae</taxon>
        <taxon>Pannonibacter</taxon>
    </lineage>
</organism>
<dbReference type="RefSeq" id="WP_055457253.1">
    <property type="nucleotide sequence ID" value="NZ_CYHE01000029.1"/>
</dbReference>
<dbReference type="GO" id="GO:0003700">
    <property type="term" value="F:DNA-binding transcription factor activity"/>
    <property type="evidence" value="ECO:0007669"/>
    <property type="project" value="InterPro"/>
</dbReference>
<dbReference type="GO" id="GO:0000428">
    <property type="term" value="C:DNA-directed RNA polymerase complex"/>
    <property type="evidence" value="ECO:0007669"/>
    <property type="project" value="UniProtKB-KW"/>
</dbReference>
<dbReference type="InterPro" id="IPR036567">
    <property type="entry name" value="RHF-like"/>
</dbReference>
<feature type="compositionally biased region" description="Acidic residues" evidence="1">
    <location>
        <begin position="229"/>
        <end position="241"/>
    </location>
</feature>
<dbReference type="OrthoDB" id="7596454at2"/>
<dbReference type="SUPFAM" id="SSF88659">
    <property type="entry name" value="Sigma3 and sigma4 domains of RNA polymerase sigma factors"/>
    <property type="match status" value="1"/>
</dbReference>
<dbReference type="GO" id="GO:0006352">
    <property type="term" value="P:DNA-templated transcription initiation"/>
    <property type="evidence" value="ECO:0007669"/>
    <property type="project" value="InterPro"/>
</dbReference>
<keyword evidence="3" id="KW-1185">Reference proteome</keyword>
<feature type="region of interest" description="Disordered" evidence="1">
    <location>
        <begin position="211"/>
        <end position="242"/>
    </location>
</feature>
<dbReference type="InterPro" id="IPR036388">
    <property type="entry name" value="WH-like_DNA-bd_sf"/>
</dbReference>
<evidence type="ECO:0000313" key="2">
    <source>
        <dbReference type="EMBL" id="CUB01126.1"/>
    </source>
</evidence>
<dbReference type="SUPFAM" id="SSF69754">
    <property type="entry name" value="Ribosome binding protein Y (YfiA homologue)"/>
    <property type="match status" value="1"/>
</dbReference>
<accession>A0A0K6IDD9</accession>
<protein>
    <submittedName>
        <fullName evidence="2">DNA-directed RNA polymerase specialized sigma subunit, sigma24 family</fullName>
    </submittedName>
</protein>
<feature type="region of interest" description="Disordered" evidence="1">
    <location>
        <begin position="377"/>
        <end position="396"/>
    </location>
</feature>
<dbReference type="AlphaFoldDB" id="A0A0K6IDD9"/>
<evidence type="ECO:0000313" key="3">
    <source>
        <dbReference type="Proteomes" id="UP000183900"/>
    </source>
</evidence>
<keyword evidence="2" id="KW-0240">DNA-directed RNA polymerase</keyword>
<sequence length="396" mass="44389">MKILKAFRNLDSHGRHRAPEVIEEEARQLAPHLKRFRDDLVRLEATVSQTKGKMRIHVSLRLQLPSGVIAAQEDGFEVEPVLRKAFADLRHRVDRHMARLKHEPEWKRPARRRRIGMLLPPARDTAEADRRAMYFDLIEEHLDRVYDAVRRELTYLQASGSVPPGRLGVGDLADATVLKGLERFETRPAEFSAGDWLIRLAHETIEAEARAARRALPEDAASLDAEPEKPEEDPTEADQELSEFHQPDEMLRLEDLVADEAGADPASEAERHEAARALHRAMAQLPSLWRRVLERIHLADETPAEAAAALGLDAAESDRIAQAAMAFLRAKLIEAGFSGETVETAKLEQEIARTAHLPQPILERQRIVIALRGEAEPLARPAQSAAAEQPRSMEGS</sequence>
<dbReference type="Gene3D" id="1.10.10.10">
    <property type="entry name" value="Winged helix-like DNA-binding domain superfamily/Winged helix DNA-binding domain"/>
    <property type="match status" value="1"/>
</dbReference>
<dbReference type="EMBL" id="CYHE01000029">
    <property type="protein sequence ID" value="CUB01126.1"/>
    <property type="molecule type" value="Genomic_DNA"/>
</dbReference>
<dbReference type="Gene3D" id="3.30.160.100">
    <property type="entry name" value="Ribosome hibernation promotion factor-like"/>
    <property type="match status" value="1"/>
</dbReference>
<keyword evidence="2" id="KW-0804">Transcription</keyword>
<gene>
    <name evidence="2" type="ORF">Ga0061067_1298</name>
</gene>